<dbReference type="InterPro" id="IPR051317">
    <property type="entry name" value="Gfo/Idh/MocA_oxidoreduct"/>
</dbReference>
<dbReference type="SUPFAM" id="SSF55347">
    <property type="entry name" value="Glyceraldehyde-3-phosphate dehydrogenase-like, C-terminal domain"/>
    <property type="match status" value="1"/>
</dbReference>
<feature type="domain" description="Gfo/Idh/MocA-like oxidoreductase N-terminal" evidence="1">
    <location>
        <begin position="6"/>
        <end position="122"/>
    </location>
</feature>
<evidence type="ECO:0000259" key="1">
    <source>
        <dbReference type="Pfam" id="PF01408"/>
    </source>
</evidence>
<dbReference type="InterPro" id="IPR036291">
    <property type="entry name" value="NAD(P)-bd_dom_sf"/>
</dbReference>
<evidence type="ECO:0000313" key="4">
    <source>
        <dbReference type="Proteomes" id="UP000256485"/>
    </source>
</evidence>
<dbReference type="Proteomes" id="UP000256485">
    <property type="component" value="Unassembled WGS sequence"/>
</dbReference>
<dbReference type="SUPFAM" id="SSF51735">
    <property type="entry name" value="NAD(P)-binding Rossmann-fold domains"/>
    <property type="match status" value="1"/>
</dbReference>
<dbReference type="Gene3D" id="3.30.360.10">
    <property type="entry name" value="Dihydrodipicolinate Reductase, domain 2"/>
    <property type="match status" value="1"/>
</dbReference>
<feature type="domain" description="GFO/IDH/MocA-like oxidoreductase" evidence="2">
    <location>
        <begin position="133"/>
        <end position="250"/>
    </location>
</feature>
<organism evidence="3 4">
    <name type="scientific">Thermasporomyces composti</name>
    <dbReference type="NCBI Taxonomy" id="696763"/>
    <lineage>
        <taxon>Bacteria</taxon>
        <taxon>Bacillati</taxon>
        <taxon>Actinomycetota</taxon>
        <taxon>Actinomycetes</taxon>
        <taxon>Propionibacteriales</taxon>
        <taxon>Nocardioidaceae</taxon>
        <taxon>Thermasporomyces</taxon>
    </lineage>
</organism>
<keyword evidence="4" id="KW-1185">Reference proteome</keyword>
<dbReference type="EMBL" id="QTUC01000001">
    <property type="protein sequence ID" value="REF36304.1"/>
    <property type="molecule type" value="Genomic_DNA"/>
</dbReference>
<dbReference type="Gene3D" id="3.40.50.720">
    <property type="entry name" value="NAD(P)-binding Rossmann-like Domain"/>
    <property type="match status" value="1"/>
</dbReference>
<dbReference type="InterPro" id="IPR055170">
    <property type="entry name" value="GFO_IDH_MocA-like_dom"/>
</dbReference>
<dbReference type="Pfam" id="PF22725">
    <property type="entry name" value="GFO_IDH_MocA_C3"/>
    <property type="match status" value="1"/>
</dbReference>
<evidence type="ECO:0000313" key="3">
    <source>
        <dbReference type="EMBL" id="REF36304.1"/>
    </source>
</evidence>
<reference evidence="3 4" key="1">
    <citation type="submission" date="2018-08" db="EMBL/GenBank/DDBJ databases">
        <title>Sequencing the genomes of 1000 actinobacteria strains.</title>
        <authorList>
            <person name="Klenk H.-P."/>
        </authorList>
    </citation>
    <scope>NUCLEOTIDE SEQUENCE [LARGE SCALE GENOMIC DNA]</scope>
    <source>
        <strain evidence="3 4">DSM 22891</strain>
    </source>
</reference>
<name>A0A3D9VDR6_THECX</name>
<dbReference type="Pfam" id="PF01408">
    <property type="entry name" value="GFO_IDH_MocA"/>
    <property type="match status" value="1"/>
</dbReference>
<accession>A0A3D9VDR6</accession>
<evidence type="ECO:0000259" key="2">
    <source>
        <dbReference type="Pfam" id="PF22725"/>
    </source>
</evidence>
<dbReference type="PANTHER" id="PTHR43708:SF8">
    <property type="entry name" value="OXIDOREDUCTASE"/>
    <property type="match status" value="1"/>
</dbReference>
<proteinExistence type="predicted"/>
<gene>
    <name evidence="3" type="ORF">DFJ64_1710</name>
</gene>
<protein>
    <submittedName>
        <fullName evidence="3">Putative dehydrogenase</fullName>
    </submittedName>
</protein>
<dbReference type="PANTHER" id="PTHR43708">
    <property type="entry name" value="CONSERVED EXPRESSED OXIDOREDUCTASE (EUROFUNG)"/>
    <property type="match status" value="1"/>
</dbReference>
<dbReference type="AlphaFoldDB" id="A0A3D9VDR6"/>
<dbReference type="InterPro" id="IPR000683">
    <property type="entry name" value="Gfo/Idh/MocA-like_OxRdtase_N"/>
</dbReference>
<sequence length="346" mass="38026">MSRARLRVGILGLGRSGWGIHATALADHDGFEVAAVADPVEERRAEAKEAFDCETYDAPEALLDAADVDVVVVATPSHTHVPLTLSALGKGRHVVVEKPMAEKAAEVDEMIRAAEAAGRVLTCYQPRRLDPDFEYVRDVIDSGRLGELVLLRRTAHRFQRRADWQTLRKYGGGELSNTVPHLLDQVLLLLGEAPTEIFADLRHTVSLGDAEDHVKLCLRTSGGPLAEIESSLCVALPQPAWQVVGTAGALVGDGRTFTLRWFDPDSLGPLELDEGPAPERRYGTGETIDWQEEVRTLGRGARSAALRFYDRLEATLRDGAELFVTPESVRRQIHIIEEARRLTGYA</sequence>
<comment type="caution">
    <text evidence="3">The sequence shown here is derived from an EMBL/GenBank/DDBJ whole genome shotgun (WGS) entry which is preliminary data.</text>
</comment>
<dbReference type="GO" id="GO:0000166">
    <property type="term" value="F:nucleotide binding"/>
    <property type="evidence" value="ECO:0007669"/>
    <property type="project" value="InterPro"/>
</dbReference>